<reference evidence="2 3" key="1">
    <citation type="submission" date="2020-05" db="EMBL/GenBank/DDBJ databases">
        <authorList>
            <person name="Petersen J."/>
            <person name="Sayavedra L."/>
        </authorList>
    </citation>
    <scope>NUCLEOTIDE SEQUENCE [LARGE SCALE GENOMIC DNA]</scope>
    <source>
        <strain evidence="2">B thermophilus SOXS</strain>
    </source>
</reference>
<dbReference type="AlphaFoldDB" id="A0A8H8XDU3"/>
<keyword evidence="1" id="KW-0812">Transmembrane</keyword>
<name>A0A8H8XDU3_9GAMM</name>
<dbReference type="NCBIfam" id="TIGR03696">
    <property type="entry name" value="Rhs_assc_core"/>
    <property type="match status" value="1"/>
</dbReference>
<accession>A0A8H8XDU3</accession>
<dbReference type="InterPro" id="IPR022385">
    <property type="entry name" value="Rhs_assc_core"/>
</dbReference>
<dbReference type="InterPro" id="IPR050708">
    <property type="entry name" value="T6SS_VgrG/RHS"/>
</dbReference>
<evidence type="ECO:0000313" key="3">
    <source>
        <dbReference type="Proteomes" id="UP000643672"/>
    </source>
</evidence>
<keyword evidence="1" id="KW-1133">Transmembrane helix</keyword>
<feature type="transmembrane region" description="Helical" evidence="1">
    <location>
        <begin position="341"/>
        <end position="364"/>
    </location>
</feature>
<keyword evidence="1" id="KW-0472">Membrane</keyword>
<dbReference type="RefSeq" id="WP_202763431.1">
    <property type="nucleotide sequence ID" value="NZ_CAESAQ020000095.1"/>
</dbReference>
<gene>
    <name evidence="2" type="ORF">THERMOS_2225</name>
</gene>
<evidence type="ECO:0000313" key="2">
    <source>
        <dbReference type="EMBL" id="CAB5506000.1"/>
    </source>
</evidence>
<dbReference type="PANTHER" id="PTHR32305">
    <property type="match status" value="1"/>
</dbReference>
<organism evidence="2 3">
    <name type="scientific">Bathymodiolus thermophilus thioautotrophic gill symbiont</name>
    <dbReference type="NCBI Taxonomy" id="2360"/>
    <lineage>
        <taxon>Bacteria</taxon>
        <taxon>Pseudomonadati</taxon>
        <taxon>Pseudomonadota</taxon>
        <taxon>Gammaproteobacteria</taxon>
        <taxon>sulfur-oxidizing symbionts</taxon>
    </lineage>
</organism>
<proteinExistence type="predicted"/>
<sequence length="621" mass="66992">MRTQINIRHNIQRIYISNTYPKGSHDNTGTLISNTTNDDGGIGSNSKVTFTTNTSNTYYISAGAYSNNTGTYTLTATATGSNANITPNPSDNYLYDANGNMTQNNHKLIQWTSFNKPKRFTNSNSNDTTTFAYAPNRNRYQKTRTKANSTTTITTTYIGKLYEQIKQNTHTEHKHFIYADGQLIAINIKTNTTANTPSIPDKTRYLHYDNLGSIDTITDGQGNIVERMAYTAFGQRRQGDWRANDPLLPIIPTLTNRGFTGHEHIDEMGFIHMNGRVYDPQIGRFLSADPTIQHPYNTQDYNRYSYATNNPLKYVDMNGFGWFSKARRNIAKFYKKYGRQIASIGVLFIPGVNIYAAGFLSGMIGSKGDLKQGALGAFTAGFNAGVLHPMKAGFGKLIAHGLTGGIRSRLSGGSFKSGFLGSAISYSASWSGAYEAAGVSSQAVTWGQRAQNVVASYVVGGVAAELGGGKFKNGGMSAAFSRMFNDTLTMSGSLRIPTWIQKALGIDVPMQSLGGGFALSYPGFGNDEWDLGLYGQIALGGVDIGIGKATLDFGWQTGSVSSINGTGGNIGAHYGMYGASMTTGNNGNINGFNVHVGPGYNASATGTMNGSCSIRHWSCSN</sequence>
<evidence type="ECO:0008006" key="4">
    <source>
        <dbReference type="Google" id="ProtNLM"/>
    </source>
</evidence>
<comment type="caution">
    <text evidence="2">The sequence shown here is derived from an EMBL/GenBank/DDBJ whole genome shotgun (WGS) entry which is preliminary data.</text>
</comment>
<dbReference type="EMBL" id="CAESAQ020000095">
    <property type="protein sequence ID" value="CAB5506000.1"/>
    <property type="molecule type" value="Genomic_DNA"/>
</dbReference>
<protein>
    <recommendedName>
        <fullName evidence="4">Bacterial toxin 23 domain-containing protein</fullName>
    </recommendedName>
</protein>
<dbReference type="PANTHER" id="PTHR32305:SF17">
    <property type="entry name" value="TRNA NUCLEASE WAPA"/>
    <property type="match status" value="1"/>
</dbReference>
<dbReference type="Gene3D" id="2.180.10.10">
    <property type="entry name" value="RHS repeat-associated core"/>
    <property type="match status" value="1"/>
</dbReference>
<dbReference type="Proteomes" id="UP000643672">
    <property type="component" value="Unassembled WGS sequence"/>
</dbReference>
<evidence type="ECO:0000256" key="1">
    <source>
        <dbReference type="SAM" id="Phobius"/>
    </source>
</evidence>
<keyword evidence="3" id="KW-1185">Reference proteome</keyword>